<proteinExistence type="predicted"/>
<dbReference type="AlphaFoldDB" id="A0A9X4PE98"/>
<dbReference type="RefSeq" id="WP_279573296.1">
    <property type="nucleotide sequence ID" value="NZ_LWID01000001.1"/>
</dbReference>
<keyword evidence="1" id="KW-0808">Transferase</keyword>
<evidence type="ECO:0000256" key="1">
    <source>
        <dbReference type="PIRNR" id="PIRNR029225"/>
    </source>
</evidence>
<dbReference type="EMBL" id="LWID01000001">
    <property type="protein sequence ID" value="MDG6895936.1"/>
    <property type="molecule type" value="Genomic_DNA"/>
</dbReference>
<reference evidence="2" key="1">
    <citation type="submission" date="2016-03" db="EMBL/GenBank/DDBJ databases">
        <title>Co-evolution between Pasteurellaceae and their hosts.</title>
        <authorList>
            <person name="Hansen M.J."/>
            <person name="Bojesen A.M."/>
            <person name="Planet P."/>
        </authorList>
    </citation>
    <scope>NUCLEOTIDE SEQUENCE</scope>
    <source>
        <strain evidence="2">146/S8/89</strain>
    </source>
</reference>
<name>A0A9X4PE98_9PAST</name>
<keyword evidence="1" id="KW-0235">DNA replication</keyword>
<gene>
    <name evidence="2" type="ORF">A6A20_09970</name>
</gene>
<keyword evidence="3" id="KW-1185">Reference proteome</keyword>
<dbReference type="PIRSF" id="PIRSF029225">
    <property type="entry name" value="DNA_pol_III_psi"/>
    <property type="match status" value="1"/>
</dbReference>
<evidence type="ECO:0000313" key="3">
    <source>
        <dbReference type="Proteomes" id="UP001155500"/>
    </source>
</evidence>
<dbReference type="Gene3D" id="3.40.50.10220">
    <property type="entry name" value="DNA polymerase III, psi subunit"/>
    <property type="match status" value="1"/>
</dbReference>
<comment type="function">
    <text evidence="1">Part of the beta sliding clamp loading complex, which hydrolyzes ATP to load the beta clamp onto primed DNA to form the DNA replication pre-initiation complex. DNA polymerase III is a complex, multichain enzyme responsible for most of the replicative synthesis in bacteria. This DNA polymerase also exhibits 3' to 5' exonuclease activity.</text>
</comment>
<organism evidence="2 3">
    <name type="scientific">Volucribacter amazonae</name>
    <dbReference type="NCBI Taxonomy" id="256731"/>
    <lineage>
        <taxon>Bacteria</taxon>
        <taxon>Pseudomonadati</taxon>
        <taxon>Pseudomonadota</taxon>
        <taxon>Gammaproteobacteria</taxon>
        <taxon>Pasteurellales</taxon>
        <taxon>Pasteurellaceae</taxon>
        <taxon>Volucribacter</taxon>
    </lineage>
</organism>
<comment type="caution">
    <text evidence="2">The sequence shown here is derived from an EMBL/GenBank/DDBJ whole genome shotgun (WGS) entry which is preliminary data.</text>
</comment>
<dbReference type="Pfam" id="PF03603">
    <property type="entry name" value="DNA_III_psi"/>
    <property type="match status" value="1"/>
</dbReference>
<dbReference type="GO" id="GO:0003887">
    <property type="term" value="F:DNA-directed DNA polymerase activity"/>
    <property type="evidence" value="ECO:0007669"/>
    <property type="project" value="UniProtKB-KW"/>
</dbReference>
<dbReference type="InterPro" id="IPR036654">
    <property type="entry name" value="DNA_pol_III_psi_sf"/>
</dbReference>
<accession>A0A9X4PE98</accession>
<dbReference type="GO" id="GO:0006260">
    <property type="term" value="P:DNA replication"/>
    <property type="evidence" value="ECO:0007669"/>
    <property type="project" value="UniProtKB-KW"/>
</dbReference>
<sequence length="141" mass="16504">MNHRRDILLQQMGITQWQLQRPEVFKGAIQVNIAENIRLVIISDQTITKSAVLLQDIFRAINISAQDCQIIEFSHFAHLSITSNKIYWLLTDDPQQIEQSQSLCQQTSPFWQSPSWQTFRQSAKAKQQLWQNIYQSLTNDE</sequence>
<dbReference type="Proteomes" id="UP001155500">
    <property type="component" value="Unassembled WGS sequence"/>
</dbReference>
<dbReference type="GO" id="GO:0008408">
    <property type="term" value="F:3'-5' exonuclease activity"/>
    <property type="evidence" value="ECO:0007669"/>
    <property type="project" value="InterPro"/>
</dbReference>
<keyword evidence="1" id="KW-0239">DNA-directed DNA polymerase</keyword>
<dbReference type="InterPro" id="IPR004615">
    <property type="entry name" value="DNA_pol_III_psi"/>
</dbReference>
<keyword evidence="1" id="KW-0548">Nucleotidyltransferase</keyword>
<evidence type="ECO:0000313" key="2">
    <source>
        <dbReference type="EMBL" id="MDG6895936.1"/>
    </source>
</evidence>
<protein>
    <recommendedName>
        <fullName evidence="1">DNA polymerase III subunit psi</fullName>
    </recommendedName>
</protein>
<dbReference type="SUPFAM" id="SSF102220">
    <property type="entry name" value="DNA polymerase III psi subunit"/>
    <property type="match status" value="1"/>
</dbReference>